<feature type="compositionally biased region" description="Low complexity" evidence="1">
    <location>
        <begin position="46"/>
        <end position="67"/>
    </location>
</feature>
<feature type="compositionally biased region" description="Low complexity" evidence="1">
    <location>
        <begin position="111"/>
        <end position="120"/>
    </location>
</feature>
<evidence type="ECO:0000313" key="3">
    <source>
        <dbReference type="Proteomes" id="UP000008021"/>
    </source>
</evidence>
<accession>A0A0E0EUF6</accession>
<reference evidence="2" key="1">
    <citation type="submission" date="2015-04" db="UniProtKB">
        <authorList>
            <consortium name="EnsemblPlants"/>
        </authorList>
    </citation>
    <scope>IDENTIFICATION</scope>
</reference>
<dbReference type="PANTHER" id="PTHR35167">
    <property type="entry name" value="OS05G0216466 PROTEIN"/>
    <property type="match status" value="1"/>
</dbReference>
<keyword evidence="3" id="KW-1185">Reference proteome</keyword>
<dbReference type="eggNOG" id="ENOG502R3SQ">
    <property type="taxonomic scope" value="Eukaryota"/>
</dbReference>
<dbReference type="HOGENOM" id="CLU_127914_1_0_1"/>
<sequence length="137" mass="14011">MALCAPQQLACGLFGIGGAFTAAELAVADHLVQLSCSSGGDEAAASSSSSSSSTTSSPRSVNTCAATTAAGEEVEEFTGMAAEMELDRRARKRYRLLSELYAATAPHSAAKRAAAAASSSSRKRKRDDGSPEIAVSY</sequence>
<name>A0A0E0EUF6_9ORYZ</name>
<dbReference type="EnsemblPlants" id="OMERI09G13650.1">
    <property type="protein sequence ID" value="OMERI09G13650.1"/>
    <property type="gene ID" value="OMERI09G13650"/>
</dbReference>
<evidence type="ECO:0000313" key="2">
    <source>
        <dbReference type="EnsemblPlants" id="OMERI09G13650.1"/>
    </source>
</evidence>
<protein>
    <submittedName>
        <fullName evidence="2">Uncharacterized protein</fullName>
    </submittedName>
</protein>
<organism evidence="2">
    <name type="scientific">Oryza meridionalis</name>
    <dbReference type="NCBI Taxonomy" id="40149"/>
    <lineage>
        <taxon>Eukaryota</taxon>
        <taxon>Viridiplantae</taxon>
        <taxon>Streptophyta</taxon>
        <taxon>Embryophyta</taxon>
        <taxon>Tracheophyta</taxon>
        <taxon>Spermatophyta</taxon>
        <taxon>Magnoliopsida</taxon>
        <taxon>Liliopsida</taxon>
        <taxon>Poales</taxon>
        <taxon>Poaceae</taxon>
        <taxon>BOP clade</taxon>
        <taxon>Oryzoideae</taxon>
        <taxon>Oryzeae</taxon>
        <taxon>Oryzinae</taxon>
        <taxon>Oryza</taxon>
    </lineage>
</organism>
<feature type="region of interest" description="Disordered" evidence="1">
    <location>
        <begin position="106"/>
        <end position="137"/>
    </location>
</feature>
<dbReference type="AlphaFoldDB" id="A0A0E0EUF6"/>
<evidence type="ECO:0000256" key="1">
    <source>
        <dbReference type="SAM" id="MobiDB-lite"/>
    </source>
</evidence>
<reference evidence="2" key="2">
    <citation type="submission" date="2018-05" db="EMBL/GenBank/DDBJ databases">
        <title>OmerRS3 (Oryza meridionalis Reference Sequence Version 3).</title>
        <authorList>
            <person name="Zhang J."/>
            <person name="Kudrna D."/>
            <person name="Lee S."/>
            <person name="Talag J."/>
            <person name="Welchert J."/>
            <person name="Wing R.A."/>
        </authorList>
    </citation>
    <scope>NUCLEOTIDE SEQUENCE [LARGE SCALE GENOMIC DNA]</scope>
    <source>
        <strain evidence="2">cv. OR44</strain>
    </source>
</reference>
<dbReference type="Gramene" id="OMERI09G13650.1">
    <property type="protein sequence ID" value="OMERI09G13650.1"/>
    <property type="gene ID" value="OMERI09G13650"/>
</dbReference>
<proteinExistence type="predicted"/>
<feature type="region of interest" description="Disordered" evidence="1">
    <location>
        <begin position="38"/>
        <end position="67"/>
    </location>
</feature>
<dbReference type="Proteomes" id="UP000008021">
    <property type="component" value="Chromosome 9"/>
</dbReference>
<dbReference type="PANTHER" id="PTHR35167:SF1">
    <property type="entry name" value="OS08G0549900 PROTEIN"/>
    <property type="match status" value="1"/>
</dbReference>